<dbReference type="Gene3D" id="3.40.50.620">
    <property type="entry name" value="HUPs"/>
    <property type="match status" value="1"/>
</dbReference>
<feature type="domain" description="Electron transfer flavoprotein alpha/beta-subunit N-terminal" evidence="5">
    <location>
        <begin position="24"/>
        <end position="216"/>
    </location>
</feature>
<dbReference type="PIRSF" id="PIRSF000090">
    <property type="entry name" value="Beta-ETF"/>
    <property type="match status" value="1"/>
</dbReference>
<dbReference type="CDD" id="cd01714">
    <property type="entry name" value="ETF_beta"/>
    <property type="match status" value="1"/>
</dbReference>
<dbReference type="InterPro" id="IPR014730">
    <property type="entry name" value="ETF_a/b_N"/>
</dbReference>
<dbReference type="InterPro" id="IPR033948">
    <property type="entry name" value="ETF_beta_N"/>
</dbReference>
<sequence>MNIIACIKQVPDTEAIIRTDATNPSKIVERDIKFILNPYDEYAIEESLRIKEKTGNGEITIITIGPERSETAIRDGLAMGADNAIRIWDDTLADIDPFTTALLLSKTISQMEYDLIICGKQAIDDDYIQTPSILAELLSIPQIQFITSQEINTSERTITCTQEIDGGRRTVRAKLPVVITTPKGLNEPRYPSLRGKMQAKKKEIPVKSLKDLGITENVMDLIKIKTMKLSPPPSRKAGRILEGEPEEVVIELIRLLREEAKVL</sequence>
<proteinExistence type="inferred from homology"/>
<protein>
    <recommendedName>
        <fullName evidence="2">Electron transfer flavoprotein subunit beta</fullName>
    </recommendedName>
</protein>
<evidence type="ECO:0000256" key="4">
    <source>
        <dbReference type="ARBA" id="ARBA00022982"/>
    </source>
</evidence>
<dbReference type="InterPro" id="IPR014729">
    <property type="entry name" value="Rossmann-like_a/b/a_fold"/>
</dbReference>
<keyword evidence="3" id="KW-0813">Transport</keyword>
<name>A0A1W9S3Q8_9BACT</name>
<dbReference type="InterPro" id="IPR012255">
    <property type="entry name" value="ETF_b"/>
</dbReference>
<dbReference type="Proteomes" id="UP000192611">
    <property type="component" value="Unassembled WGS sequence"/>
</dbReference>
<evidence type="ECO:0000256" key="1">
    <source>
        <dbReference type="ARBA" id="ARBA00007557"/>
    </source>
</evidence>
<dbReference type="AlphaFoldDB" id="A0A1W9S3Q8"/>
<keyword evidence="4" id="KW-0249">Electron transport</keyword>
<gene>
    <name evidence="6" type="ORF">B6D57_00440</name>
</gene>
<comment type="similarity">
    <text evidence="1">Belongs to the ETF beta-subunit/FixA family.</text>
</comment>
<dbReference type="GO" id="GO:0009055">
    <property type="term" value="F:electron transfer activity"/>
    <property type="evidence" value="ECO:0007669"/>
    <property type="project" value="InterPro"/>
</dbReference>
<dbReference type="SMART" id="SM00893">
    <property type="entry name" value="ETF"/>
    <property type="match status" value="1"/>
</dbReference>
<evidence type="ECO:0000256" key="3">
    <source>
        <dbReference type="ARBA" id="ARBA00022448"/>
    </source>
</evidence>
<dbReference type="EMBL" id="NATQ01000005">
    <property type="protein sequence ID" value="OQX91247.1"/>
    <property type="molecule type" value="Genomic_DNA"/>
</dbReference>
<organism evidence="6 7">
    <name type="scientific">Candidatus Coatesbacteria bacterium 4484_99</name>
    <dbReference type="NCBI Taxonomy" id="1970774"/>
    <lineage>
        <taxon>Bacteria</taxon>
        <taxon>Candidatus Coatesiibacteriota</taxon>
    </lineage>
</organism>
<evidence type="ECO:0000259" key="5">
    <source>
        <dbReference type="SMART" id="SM00893"/>
    </source>
</evidence>
<comment type="caution">
    <text evidence="6">The sequence shown here is derived from an EMBL/GenBank/DDBJ whole genome shotgun (WGS) entry which is preliminary data.</text>
</comment>
<dbReference type="PANTHER" id="PTHR21294">
    <property type="entry name" value="ELECTRON TRANSFER FLAVOPROTEIN BETA-SUBUNIT"/>
    <property type="match status" value="1"/>
</dbReference>
<dbReference type="PANTHER" id="PTHR21294:SF8">
    <property type="entry name" value="ELECTRON TRANSFER FLAVOPROTEIN SUBUNIT BETA"/>
    <property type="match status" value="1"/>
</dbReference>
<reference evidence="7" key="1">
    <citation type="submission" date="2017-03" db="EMBL/GenBank/DDBJ databases">
        <title>Novel pathways for hydrocarbon cycling and metabolic interdependencies in hydrothermal sediment communities.</title>
        <authorList>
            <person name="Dombrowski N."/>
            <person name="Seitz K."/>
            <person name="Teske A."/>
            <person name="Baker B."/>
        </authorList>
    </citation>
    <scope>NUCLEOTIDE SEQUENCE [LARGE SCALE GENOMIC DNA]</scope>
</reference>
<accession>A0A1W9S3Q8</accession>
<evidence type="ECO:0000256" key="2">
    <source>
        <dbReference type="ARBA" id="ARBA00016797"/>
    </source>
</evidence>
<dbReference type="Pfam" id="PF01012">
    <property type="entry name" value="ETF"/>
    <property type="match status" value="1"/>
</dbReference>
<dbReference type="SUPFAM" id="SSF52402">
    <property type="entry name" value="Adenine nucleotide alpha hydrolases-like"/>
    <property type="match status" value="1"/>
</dbReference>
<evidence type="ECO:0000313" key="6">
    <source>
        <dbReference type="EMBL" id="OQX91247.1"/>
    </source>
</evidence>
<evidence type="ECO:0000313" key="7">
    <source>
        <dbReference type="Proteomes" id="UP000192611"/>
    </source>
</evidence>